<comment type="caution">
    <text evidence="2">The sequence shown here is derived from an EMBL/GenBank/DDBJ whole genome shotgun (WGS) entry which is preliminary data.</text>
</comment>
<sequence>MALEEIVKYVPEWYHVDFVRAAIRKAAADAGRSGWMRVGDGKSVVGGVRGQGEGGEAREAQQRQARWLRDSWQMKINAAWETQRNVSEREETAGGTGAGGVQRSAARRVPGMRGDAARQSIRAGMRRRGEGARADTEFSGRQTRGVQEVQRWGGRMRAWQQDGGAAVRHSGGSDGEAKRHSGEMVAACSATVGGLPAENGLGVVGSRSSPLREVTSKYASRVLKVARRRRAQMEVQ</sequence>
<protein>
    <submittedName>
        <fullName evidence="2">Uncharacterized protein</fullName>
    </submittedName>
</protein>
<dbReference type="AlphaFoldDB" id="A0AAD7AC57"/>
<feature type="compositionally biased region" description="Basic and acidic residues" evidence="1">
    <location>
        <begin position="127"/>
        <end position="138"/>
    </location>
</feature>
<proteinExistence type="predicted"/>
<dbReference type="Proteomes" id="UP001218218">
    <property type="component" value="Unassembled WGS sequence"/>
</dbReference>
<organism evidence="2 3">
    <name type="scientific">Mycena albidolilacea</name>
    <dbReference type="NCBI Taxonomy" id="1033008"/>
    <lineage>
        <taxon>Eukaryota</taxon>
        <taxon>Fungi</taxon>
        <taxon>Dikarya</taxon>
        <taxon>Basidiomycota</taxon>
        <taxon>Agaricomycotina</taxon>
        <taxon>Agaricomycetes</taxon>
        <taxon>Agaricomycetidae</taxon>
        <taxon>Agaricales</taxon>
        <taxon>Marasmiineae</taxon>
        <taxon>Mycenaceae</taxon>
        <taxon>Mycena</taxon>
    </lineage>
</organism>
<accession>A0AAD7AC57</accession>
<keyword evidence="3" id="KW-1185">Reference proteome</keyword>
<evidence type="ECO:0000256" key="1">
    <source>
        <dbReference type="SAM" id="MobiDB-lite"/>
    </source>
</evidence>
<feature type="region of interest" description="Disordered" evidence="1">
    <location>
        <begin position="83"/>
        <end position="143"/>
    </location>
</feature>
<gene>
    <name evidence="2" type="ORF">DFH08DRAFT_933732</name>
</gene>
<dbReference type="EMBL" id="JARIHO010000010">
    <property type="protein sequence ID" value="KAJ7354005.1"/>
    <property type="molecule type" value="Genomic_DNA"/>
</dbReference>
<name>A0AAD7AC57_9AGAR</name>
<evidence type="ECO:0000313" key="2">
    <source>
        <dbReference type="EMBL" id="KAJ7354005.1"/>
    </source>
</evidence>
<reference evidence="2" key="1">
    <citation type="submission" date="2023-03" db="EMBL/GenBank/DDBJ databases">
        <title>Massive genome expansion in bonnet fungi (Mycena s.s.) driven by repeated elements and novel gene families across ecological guilds.</title>
        <authorList>
            <consortium name="Lawrence Berkeley National Laboratory"/>
            <person name="Harder C.B."/>
            <person name="Miyauchi S."/>
            <person name="Viragh M."/>
            <person name="Kuo A."/>
            <person name="Thoen E."/>
            <person name="Andreopoulos B."/>
            <person name="Lu D."/>
            <person name="Skrede I."/>
            <person name="Drula E."/>
            <person name="Henrissat B."/>
            <person name="Morin E."/>
            <person name="Kohler A."/>
            <person name="Barry K."/>
            <person name="LaButti K."/>
            <person name="Morin E."/>
            <person name="Salamov A."/>
            <person name="Lipzen A."/>
            <person name="Mereny Z."/>
            <person name="Hegedus B."/>
            <person name="Baldrian P."/>
            <person name="Stursova M."/>
            <person name="Weitz H."/>
            <person name="Taylor A."/>
            <person name="Grigoriev I.V."/>
            <person name="Nagy L.G."/>
            <person name="Martin F."/>
            <person name="Kauserud H."/>
        </authorList>
    </citation>
    <scope>NUCLEOTIDE SEQUENCE</scope>
    <source>
        <strain evidence="2">CBHHK002</strain>
    </source>
</reference>
<evidence type="ECO:0000313" key="3">
    <source>
        <dbReference type="Proteomes" id="UP001218218"/>
    </source>
</evidence>